<organism evidence="2 3">
    <name type="scientific">Pararhizobium polonicum</name>
    <dbReference type="NCBI Taxonomy" id="1612624"/>
    <lineage>
        <taxon>Bacteria</taxon>
        <taxon>Pseudomonadati</taxon>
        <taxon>Pseudomonadota</taxon>
        <taxon>Alphaproteobacteria</taxon>
        <taxon>Hyphomicrobiales</taxon>
        <taxon>Rhizobiaceae</taxon>
        <taxon>Rhizobium/Agrobacterium group</taxon>
        <taxon>Pararhizobium</taxon>
    </lineage>
</organism>
<name>A0A1C7P4E8_9HYPH</name>
<dbReference type="GO" id="GO:0016787">
    <property type="term" value="F:hydrolase activity"/>
    <property type="evidence" value="ECO:0007669"/>
    <property type="project" value="UniProtKB-KW"/>
</dbReference>
<reference evidence="2 3" key="1">
    <citation type="journal article" date="2016" name="Syst. Appl. Microbiol.">
        <title>Pararhizobium polonicum sp. nov. isolated from tumors on stone fruit rootstocks.</title>
        <authorList>
            <person name="Pulawska J."/>
            <person name="Kuzmanovic N."/>
            <person name="Willems A."/>
            <person name="Pothier J.F."/>
        </authorList>
    </citation>
    <scope>NUCLEOTIDE SEQUENCE [LARGE SCALE GENOMIC DNA]</scope>
    <source>
        <strain evidence="2 3">F5.1</strain>
    </source>
</reference>
<dbReference type="EMBL" id="LGLV01000005">
    <property type="protein sequence ID" value="OBZ96099.1"/>
    <property type="molecule type" value="Genomic_DNA"/>
</dbReference>
<evidence type="ECO:0000259" key="1">
    <source>
        <dbReference type="SMART" id="SM00471"/>
    </source>
</evidence>
<evidence type="ECO:0000313" key="3">
    <source>
        <dbReference type="Proteomes" id="UP000093111"/>
    </source>
</evidence>
<feature type="domain" description="HD/PDEase" evidence="1">
    <location>
        <begin position="30"/>
        <end position="147"/>
    </location>
</feature>
<dbReference type="Gene3D" id="1.10.3210.50">
    <property type="match status" value="1"/>
</dbReference>
<dbReference type="STRING" id="1612624.ADU59_06935"/>
<protein>
    <submittedName>
        <fullName evidence="2">Phosphohydrolase</fullName>
    </submittedName>
</protein>
<evidence type="ECO:0000313" key="2">
    <source>
        <dbReference type="EMBL" id="OBZ96099.1"/>
    </source>
</evidence>
<dbReference type="InterPro" id="IPR003607">
    <property type="entry name" value="HD/PDEase_dom"/>
</dbReference>
<dbReference type="SUPFAM" id="SSF109604">
    <property type="entry name" value="HD-domain/PDEase-like"/>
    <property type="match status" value="1"/>
</dbReference>
<dbReference type="InterPro" id="IPR006674">
    <property type="entry name" value="HD_domain"/>
</dbReference>
<keyword evidence="2" id="KW-0378">Hydrolase</keyword>
<dbReference type="AlphaFoldDB" id="A0A1C7P4E8"/>
<accession>A0A1C7P4E8</accession>
<proteinExistence type="predicted"/>
<dbReference type="PANTHER" id="PTHR33594:SF1">
    <property type="entry name" value="HD_PDEASE DOMAIN-CONTAINING PROTEIN"/>
    <property type="match status" value="1"/>
</dbReference>
<dbReference type="RefSeq" id="WP_068953050.1">
    <property type="nucleotide sequence ID" value="NZ_LGLV01000005.1"/>
</dbReference>
<keyword evidence="3" id="KW-1185">Reference proteome</keyword>
<dbReference type="Pfam" id="PF01966">
    <property type="entry name" value="HD"/>
    <property type="match status" value="1"/>
</dbReference>
<dbReference type="Proteomes" id="UP000093111">
    <property type="component" value="Unassembled WGS sequence"/>
</dbReference>
<comment type="caution">
    <text evidence="2">The sequence shown here is derived from an EMBL/GenBank/DDBJ whole genome shotgun (WGS) entry which is preliminary data.</text>
</comment>
<sequence length="218" mass="23675">MSHTASLAAAFAPYEALAEQLLPHAVSGNDGSHDAAHLIRVWKNALRIHGSEGGDLRIIAAAVLLHDCVSVEKNSPHRAQASRLAAERAFELLDEHGWRTAEITAVAHAILTHSFSANVPPESLEAKILQDADRLDAIGMIGAARCFYIAGRMGSGLYDPLDPLAVDRPLDDKAYAIDHFETKLFKLTDGFQTAAGRALARQRQERLRAVLGMLIEEI</sequence>
<gene>
    <name evidence="2" type="ORF">ADU59_06935</name>
</gene>
<dbReference type="OrthoDB" id="9797344at2"/>
<dbReference type="CDD" id="cd00077">
    <property type="entry name" value="HDc"/>
    <property type="match status" value="1"/>
</dbReference>
<dbReference type="PANTHER" id="PTHR33594">
    <property type="entry name" value="SUPERFAMILY HYDROLASE, PUTATIVE (AFU_ORTHOLOGUE AFUA_1G03035)-RELATED"/>
    <property type="match status" value="1"/>
</dbReference>
<dbReference type="PATRIC" id="fig|1612624.7.peg.1460"/>
<dbReference type="SMART" id="SM00471">
    <property type="entry name" value="HDc"/>
    <property type="match status" value="1"/>
</dbReference>